<accession>A0A7S7RRQ8</accession>
<organism evidence="2 3">
    <name type="scientific">Candidatus Sulfurimonas marisnigri</name>
    <dbReference type="NCBI Taxonomy" id="2740405"/>
    <lineage>
        <taxon>Bacteria</taxon>
        <taxon>Pseudomonadati</taxon>
        <taxon>Campylobacterota</taxon>
        <taxon>Epsilonproteobacteria</taxon>
        <taxon>Campylobacterales</taxon>
        <taxon>Sulfurimonadaceae</taxon>
        <taxon>Sulfurimonas</taxon>
    </lineage>
</organism>
<sequence>MSVILTQTDTTVGFLSQDSDKLYEIKSRPTTKPFIIVYKDFKNFLLNANRVPQNKKLLVRRSKKTTFIIKNRAFRVVDTKLNSQILRDLSWNYSTSANETQKKFDRVFCESKADIIIEDKSGLNENSSSSLVKINRLKRRRLR</sequence>
<evidence type="ECO:0000313" key="2">
    <source>
        <dbReference type="EMBL" id="QOY55905.1"/>
    </source>
</evidence>
<dbReference type="EMBL" id="CP054493">
    <property type="protein sequence ID" value="QOY55905.1"/>
    <property type="molecule type" value="Genomic_DNA"/>
</dbReference>
<dbReference type="KEGG" id="smas:HUE87_09165"/>
<dbReference type="Pfam" id="PF01300">
    <property type="entry name" value="Sua5_yciO_yrdC"/>
    <property type="match status" value="1"/>
</dbReference>
<dbReference type="AlphaFoldDB" id="A0A7S7RRQ8"/>
<evidence type="ECO:0000313" key="3">
    <source>
        <dbReference type="Proteomes" id="UP000593836"/>
    </source>
</evidence>
<dbReference type="InterPro" id="IPR006070">
    <property type="entry name" value="Sua5-like_dom"/>
</dbReference>
<name>A0A7S7RRQ8_9BACT</name>
<dbReference type="SUPFAM" id="SSF55821">
    <property type="entry name" value="YrdC/RibB"/>
    <property type="match status" value="1"/>
</dbReference>
<keyword evidence="3" id="KW-1185">Reference proteome</keyword>
<dbReference type="GO" id="GO:0003725">
    <property type="term" value="F:double-stranded RNA binding"/>
    <property type="evidence" value="ECO:0007669"/>
    <property type="project" value="InterPro"/>
</dbReference>
<dbReference type="InterPro" id="IPR017945">
    <property type="entry name" value="DHBP_synth_RibB-like_a/b_dom"/>
</dbReference>
<gene>
    <name evidence="2" type="ORF">HUE87_09165</name>
</gene>
<dbReference type="Proteomes" id="UP000593836">
    <property type="component" value="Chromosome"/>
</dbReference>
<evidence type="ECO:0000259" key="1">
    <source>
        <dbReference type="Pfam" id="PF01300"/>
    </source>
</evidence>
<protein>
    <recommendedName>
        <fullName evidence="1">YrdC-like domain-containing protein</fullName>
    </recommendedName>
</protein>
<reference evidence="2 3" key="1">
    <citation type="submission" date="2020-05" db="EMBL/GenBank/DDBJ databases">
        <title>Sulfurimonas marisnigri, sp. nov., and Sulfurimonas baltica, sp. nov., manganese oxide reducing chemolithoautotrophs of the class Epsilonproteobacteria isolated from the pelagic redoxclines of the Black and Baltic Seas and emended description of the genus Sulfurimonas.</title>
        <authorList>
            <person name="Henkel J.V."/>
            <person name="Laudan C."/>
            <person name="Werner J."/>
            <person name="Neu T."/>
            <person name="Plewe S."/>
            <person name="Sproer C."/>
            <person name="Bunk B."/>
            <person name="Schulz-Vogt H.N."/>
        </authorList>
    </citation>
    <scope>NUCLEOTIDE SEQUENCE [LARGE SCALE GENOMIC DNA]</scope>
    <source>
        <strain evidence="2 3">SoZ1</strain>
    </source>
</reference>
<feature type="domain" description="YrdC-like" evidence="1">
    <location>
        <begin position="8"/>
        <end position="135"/>
    </location>
</feature>
<proteinExistence type="predicted"/>